<dbReference type="SMART" id="SM00448">
    <property type="entry name" value="REC"/>
    <property type="match status" value="1"/>
</dbReference>
<feature type="domain" description="Response regulatory" evidence="5">
    <location>
        <begin position="29"/>
        <end position="144"/>
    </location>
</feature>
<protein>
    <submittedName>
        <fullName evidence="6">Response regulator</fullName>
    </submittedName>
</protein>
<comment type="caution">
    <text evidence="6">The sequence shown here is derived from an EMBL/GenBank/DDBJ whole genome shotgun (WGS) entry which is preliminary data.</text>
</comment>
<keyword evidence="3" id="KW-0067">ATP-binding</keyword>
<reference evidence="6 7" key="1">
    <citation type="submission" date="2019-02" db="EMBL/GenBank/DDBJ databases">
        <title>Marinobacter halodurans sp. nov., a marine bacterium isolated from sea tidal flat.</title>
        <authorList>
            <person name="Yoo Y."/>
            <person name="Lee D.W."/>
            <person name="Kim B.S."/>
            <person name="Kim J.-J."/>
        </authorList>
    </citation>
    <scope>NUCLEOTIDE SEQUENCE [LARGE SCALE GENOMIC DNA]</scope>
    <source>
        <strain evidence="6 7">YJ-S3-2</strain>
    </source>
</reference>
<evidence type="ECO:0000256" key="1">
    <source>
        <dbReference type="ARBA" id="ARBA00006611"/>
    </source>
</evidence>
<dbReference type="PANTHER" id="PTHR30258">
    <property type="entry name" value="TYPE II SECRETION SYSTEM PROTEIN GSPE-RELATED"/>
    <property type="match status" value="1"/>
</dbReference>
<feature type="modified residue" description="4-aspartylphosphate" evidence="4">
    <location>
        <position position="78"/>
    </location>
</feature>
<dbReference type="PANTHER" id="PTHR30258:SF3">
    <property type="entry name" value="SLL1921 PROTEIN"/>
    <property type="match status" value="1"/>
</dbReference>
<sequence length="749" mass="84312">MSRRYGALFLENETPPADKPTEEQRTPYRLLIVDDEPNILSSLKRVFARENYTLFFARSGEEALAVMEKESIDLVMTDFMMPGLNGSELLRRVRERWPDTIRLMLTGHANTDAVMGSIREGAVYRFILKPWNDDDLRLTIALALEQYELVRKNRSLEQQNQKQNKDLETIAKMGVTNRSQLAILLHKKGWLNPQQIQQLHREMQSKKAPVIQLIMEHDWLDADKIYNLLKTEMMFDEVDLREAQVDPNLLNLIPQKVCTRHLLLPLNVVGNRLHLAMVDPMEISLIDELAFMSGYSINPLVCPLEQMQKKLAEMFGAASEGIDELATRIGMDDPYEGIEIVLDEDKDSESLEQLLGSSEEPPAIRLVNAIILEALRLRASDIHIHPRTKALIVRYRIDGVLQDKIQIPTDLLMSVVSRIKVMAEMDITERRRPQDGRITVKTPMRIVDLRISTLPTINGEKVVMRVLERQSSVQSLQDLGLSQHNLQSLTRVVSKPQGIILATGPTGSGKTTTLYALLQHNATPERNYVTIEDPVEYQVDMAGQVPVKDRIGLDFATILRAILRQDPDVILLGEIRDEETADVAFHAAMTGHLVYSTLHTSSAAATVARLLDLDLKPYVLASALEAIIAQRLIRRLCQKCKQEVDPDPELAAQLGPQFTNPGTVYYGPKGCNHCHNGYTGRIALHEVLTINEELRQAITERASALTIESLAKQRGMKLLIDDAAEKVAAGLTSLEEVLRILGPQDQAYA</sequence>
<dbReference type="Gene3D" id="3.40.50.300">
    <property type="entry name" value="P-loop containing nucleotide triphosphate hydrolases"/>
    <property type="match status" value="1"/>
</dbReference>
<dbReference type="Proteomes" id="UP000313645">
    <property type="component" value="Unassembled WGS sequence"/>
</dbReference>
<dbReference type="Gene3D" id="3.30.450.90">
    <property type="match status" value="1"/>
</dbReference>
<dbReference type="InterPro" id="IPR037257">
    <property type="entry name" value="T2SS_E_N_sf"/>
</dbReference>
<dbReference type="SUPFAM" id="SSF52540">
    <property type="entry name" value="P-loop containing nucleoside triphosphate hydrolases"/>
    <property type="match status" value="1"/>
</dbReference>
<keyword evidence="4" id="KW-0597">Phosphoprotein</keyword>
<dbReference type="InterPro" id="IPR027417">
    <property type="entry name" value="P-loop_NTPase"/>
</dbReference>
<gene>
    <name evidence="6" type="ORF">EZI54_20015</name>
</gene>
<dbReference type="Gene3D" id="3.40.50.2300">
    <property type="match status" value="1"/>
</dbReference>
<dbReference type="InterPro" id="IPR001789">
    <property type="entry name" value="Sig_transdc_resp-reg_receiver"/>
</dbReference>
<dbReference type="Pfam" id="PF00072">
    <property type="entry name" value="Response_reg"/>
    <property type="match status" value="1"/>
</dbReference>
<organism evidence="6 7">
    <name type="scientific">Marinobacter halodurans</name>
    <dbReference type="NCBI Taxonomy" id="2528979"/>
    <lineage>
        <taxon>Bacteria</taxon>
        <taxon>Pseudomonadati</taxon>
        <taxon>Pseudomonadota</taxon>
        <taxon>Gammaproteobacteria</taxon>
        <taxon>Pseudomonadales</taxon>
        <taxon>Marinobacteraceae</taxon>
        <taxon>Marinobacter</taxon>
    </lineage>
</organism>
<keyword evidence="7" id="KW-1185">Reference proteome</keyword>
<dbReference type="InterPro" id="IPR011006">
    <property type="entry name" value="CheY-like_superfamily"/>
</dbReference>
<name>A0ABY1ZIW5_9GAMM</name>
<dbReference type="Gene3D" id="3.30.300.160">
    <property type="entry name" value="Type II secretion system, protein E, N-terminal domain"/>
    <property type="match status" value="1"/>
</dbReference>
<evidence type="ECO:0000313" key="6">
    <source>
        <dbReference type="EMBL" id="TBW49234.1"/>
    </source>
</evidence>
<proteinExistence type="inferred from homology"/>
<comment type="similarity">
    <text evidence="1">Belongs to the GSP E family.</text>
</comment>
<evidence type="ECO:0000313" key="7">
    <source>
        <dbReference type="Proteomes" id="UP000313645"/>
    </source>
</evidence>
<dbReference type="Pfam" id="PF05157">
    <property type="entry name" value="MshEN"/>
    <property type="match status" value="1"/>
</dbReference>
<keyword evidence="2" id="KW-0547">Nucleotide-binding</keyword>
<dbReference type="CDD" id="cd17569">
    <property type="entry name" value="REC_HupR-like"/>
    <property type="match status" value="1"/>
</dbReference>
<dbReference type="RefSeq" id="WP_131483656.1">
    <property type="nucleotide sequence ID" value="NZ_SJDL01000042.1"/>
</dbReference>
<evidence type="ECO:0000256" key="4">
    <source>
        <dbReference type="PROSITE-ProRule" id="PRU00169"/>
    </source>
</evidence>
<dbReference type="SUPFAM" id="SSF160246">
    <property type="entry name" value="EspE N-terminal domain-like"/>
    <property type="match status" value="1"/>
</dbReference>
<evidence type="ECO:0000256" key="2">
    <source>
        <dbReference type="ARBA" id="ARBA00022741"/>
    </source>
</evidence>
<dbReference type="InterPro" id="IPR001482">
    <property type="entry name" value="T2SS/T4SS_dom"/>
</dbReference>
<dbReference type="PROSITE" id="PS00662">
    <property type="entry name" value="T2SP_E"/>
    <property type="match status" value="1"/>
</dbReference>
<dbReference type="PROSITE" id="PS50110">
    <property type="entry name" value="RESPONSE_REGULATORY"/>
    <property type="match status" value="1"/>
</dbReference>
<accession>A0ABY1ZIW5</accession>
<dbReference type="EMBL" id="SJDL01000042">
    <property type="protein sequence ID" value="TBW49234.1"/>
    <property type="molecule type" value="Genomic_DNA"/>
</dbReference>
<evidence type="ECO:0000259" key="5">
    <source>
        <dbReference type="PROSITE" id="PS50110"/>
    </source>
</evidence>
<dbReference type="CDD" id="cd01129">
    <property type="entry name" value="PulE-GspE-like"/>
    <property type="match status" value="1"/>
</dbReference>
<evidence type="ECO:0000256" key="3">
    <source>
        <dbReference type="ARBA" id="ARBA00022840"/>
    </source>
</evidence>
<dbReference type="InterPro" id="IPR003593">
    <property type="entry name" value="AAA+_ATPase"/>
</dbReference>
<dbReference type="Pfam" id="PF00437">
    <property type="entry name" value="T2SSE"/>
    <property type="match status" value="1"/>
</dbReference>
<dbReference type="SMART" id="SM00382">
    <property type="entry name" value="AAA"/>
    <property type="match status" value="1"/>
</dbReference>
<dbReference type="SUPFAM" id="SSF52172">
    <property type="entry name" value="CheY-like"/>
    <property type="match status" value="1"/>
</dbReference>
<dbReference type="InterPro" id="IPR007831">
    <property type="entry name" value="T2SS_GspE_N"/>
</dbReference>